<dbReference type="PANTHER" id="PTHR30137:SF6">
    <property type="entry name" value="LUCIFERASE-LIKE MONOOXYGENASE"/>
    <property type="match status" value="1"/>
</dbReference>
<keyword evidence="5" id="KW-1185">Reference proteome</keyword>
<gene>
    <name evidence="4" type="ORF">SAMN04488108_2200</name>
</gene>
<dbReference type="STRING" id="1073327.SAMN04488108_2200"/>
<sequence>MNNKVSYSILDLAVIKDGFDAKDAYQRSLDVARNAEKLGFTRIWLAEHHNMPYVGSSAPTVLMGYIAGGTEKIRVGSGGIMMPNHSALMVAEEIGTLETLYPGRIDLGLGRAPGTDQKTASALRRGRIETVQDFPNDLEDLQRYFSLDNSRSSVRAFPAEGLEVPIYILGSSMSSAILAAERGLPYAFASHFAPAQFVQAVEYYKDHFKPSEYLKEPYVISCVNVIAADSQEEADLFATSFFQMALGVIQGRSLPLREPLKDFLRHISEPEAAALQNMMAVTFVGTKEAVKEGLQELIKYTGVNEVMITTNIFDHQARIHSLELTAKAFSEMTF</sequence>
<dbReference type="InterPro" id="IPR019949">
    <property type="entry name" value="CmoO-like"/>
</dbReference>
<dbReference type="EMBL" id="FRXN01000003">
    <property type="protein sequence ID" value="SHO62622.1"/>
    <property type="molecule type" value="Genomic_DNA"/>
</dbReference>
<dbReference type="SUPFAM" id="SSF51679">
    <property type="entry name" value="Bacterial luciferase-like"/>
    <property type="match status" value="1"/>
</dbReference>
<protein>
    <recommendedName>
        <fullName evidence="2">Luciferase-like monooxygenase</fullName>
    </recommendedName>
</protein>
<dbReference type="OrthoDB" id="9780518at2"/>
<dbReference type="AlphaFoldDB" id="A0A1M7ZCR4"/>
<dbReference type="GO" id="GO:0016705">
    <property type="term" value="F:oxidoreductase activity, acting on paired donors, with incorporation or reduction of molecular oxygen"/>
    <property type="evidence" value="ECO:0007669"/>
    <property type="project" value="InterPro"/>
</dbReference>
<dbReference type="NCBIfam" id="TIGR03558">
    <property type="entry name" value="oxido_grp_1"/>
    <property type="match status" value="1"/>
</dbReference>
<dbReference type="InterPro" id="IPR011251">
    <property type="entry name" value="Luciferase-like_dom"/>
</dbReference>
<dbReference type="PANTHER" id="PTHR30137">
    <property type="entry name" value="LUCIFERASE-LIKE MONOOXYGENASE"/>
    <property type="match status" value="1"/>
</dbReference>
<dbReference type="FunFam" id="3.20.20.30:FF:000002">
    <property type="entry name" value="LLM class flavin-dependent oxidoreductase"/>
    <property type="match status" value="1"/>
</dbReference>
<dbReference type="Gene3D" id="3.20.20.30">
    <property type="entry name" value="Luciferase-like domain"/>
    <property type="match status" value="1"/>
</dbReference>
<dbReference type="GO" id="GO:0005829">
    <property type="term" value="C:cytosol"/>
    <property type="evidence" value="ECO:0007669"/>
    <property type="project" value="TreeGrafter"/>
</dbReference>
<evidence type="ECO:0000313" key="4">
    <source>
        <dbReference type="EMBL" id="SHO62622.1"/>
    </source>
</evidence>
<dbReference type="Pfam" id="PF00296">
    <property type="entry name" value="Bac_luciferase"/>
    <property type="match status" value="1"/>
</dbReference>
<dbReference type="RefSeq" id="WP_073571863.1">
    <property type="nucleotide sequence ID" value="NZ_FRXN01000003.1"/>
</dbReference>
<dbReference type="Proteomes" id="UP000184609">
    <property type="component" value="Unassembled WGS sequence"/>
</dbReference>
<evidence type="ECO:0000259" key="3">
    <source>
        <dbReference type="Pfam" id="PF00296"/>
    </source>
</evidence>
<feature type="domain" description="Luciferase-like" evidence="3">
    <location>
        <begin position="20"/>
        <end position="304"/>
    </location>
</feature>
<evidence type="ECO:0000313" key="5">
    <source>
        <dbReference type="Proteomes" id="UP000184609"/>
    </source>
</evidence>
<proteinExistence type="predicted"/>
<reference evidence="5" key="1">
    <citation type="submission" date="2016-12" db="EMBL/GenBank/DDBJ databases">
        <authorList>
            <person name="Varghese N."/>
            <person name="Submissions S."/>
        </authorList>
    </citation>
    <scope>NUCLEOTIDE SEQUENCE [LARGE SCALE GENOMIC DNA]</scope>
    <source>
        <strain evidence="5">DSM 25035</strain>
    </source>
</reference>
<comment type="similarity">
    <text evidence="1">To bacterial alkanal monooxygenase alpha and beta chains.</text>
</comment>
<dbReference type="InterPro" id="IPR050766">
    <property type="entry name" value="Bact_Lucif_Oxidored"/>
</dbReference>
<organism evidence="4 5">
    <name type="scientific">Algoriphagus zhangzhouensis</name>
    <dbReference type="NCBI Taxonomy" id="1073327"/>
    <lineage>
        <taxon>Bacteria</taxon>
        <taxon>Pseudomonadati</taxon>
        <taxon>Bacteroidota</taxon>
        <taxon>Cytophagia</taxon>
        <taxon>Cytophagales</taxon>
        <taxon>Cyclobacteriaceae</taxon>
        <taxon>Algoriphagus</taxon>
    </lineage>
</organism>
<name>A0A1M7ZCR4_9BACT</name>
<accession>A0A1M7ZCR4</accession>
<dbReference type="InterPro" id="IPR036661">
    <property type="entry name" value="Luciferase-like_sf"/>
</dbReference>
<evidence type="ECO:0000256" key="1">
    <source>
        <dbReference type="ARBA" id="ARBA00007789"/>
    </source>
</evidence>
<evidence type="ECO:0000256" key="2">
    <source>
        <dbReference type="ARBA" id="ARBA00074555"/>
    </source>
</evidence>